<evidence type="ECO:0000313" key="7">
    <source>
        <dbReference type="Proteomes" id="UP001164244"/>
    </source>
</evidence>
<keyword evidence="2" id="KW-0547">Nucleotide-binding</keyword>
<dbReference type="GO" id="GO:0005524">
    <property type="term" value="F:ATP binding"/>
    <property type="evidence" value="ECO:0007669"/>
    <property type="project" value="UniProtKB-KW"/>
</dbReference>
<evidence type="ECO:0000256" key="3">
    <source>
        <dbReference type="ARBA" id="ARBA00022840"/>
    </source>
</evidence>
<dbReference type="KEGG" id="vrg:OKW85_10240"/>
<geneLocation type="plasmid" evidence="6 7">
    <name>pVr3468</name>
</geneLocation>
<evidence type="ECO:0000256" key="1">
    <source>
        <dbReference type="ARBA" id="ARBA00006512"/>
    </source>
</evidence>
<dbReference type="AlphaFoldDB" id="A0AA47ABH5"/>
<gene>
    <name evidence="6" type="ORF">OKW85_10240</name>
</gene>
<dbReference type="PANTHER" id="PTHR30121">
    <property type="entry name" value="UNCHARACTERIZED PROTEIN YJGR-RELATED"/>
    <property type="match status" value="1"/>
</dbReference>
<dbReference type="PANTHER" id="PTHR30121:SF12">
    <property type="entry name" value="TYPE IV SECRETION SYSTEM PROTEIN CAGE"/>
    <property type="match status" value="1"/>
</dbReference>
<keyword evidence="3" id="KW-0067">ATP-binding</keyword>
<keyword evidence="6" id="KW-0614">Plasmid</keyword>
<protein>
    <recommendedName>
        <fullName evidence="8">Type IV secretion system protein virB4</fullName>
    </recommendedName>
</protein>
<dbReference type="RefSeq" id="WP_265139158.1">
    <property type="nucleotide sequence ID" value="NZ_CP110419.1"/>
</dbReference>
<dbReference type="EMBL" id="CP110419">
    <property type="protein sequence ID" value="UZG51993.1"/>
    <property type="molecule type" value="Genomic_DNA"/>
</dbReference>
<proteinExistence type="inferred from homology"/>
<evidence type="ECO:0000259" key="4">
    <source>
        <dbReference type="Pfam" id="PF03135"/>
    </source>
</evidence>
<reference evidence="6" key="1">
    <citation type="submission" date="2022-11" db="EMBL/GenBank/DDBJ databases">
        <title>Complete genome sequence of Veillonella rogosae KCOM 3468 isolated from human Subgingival dental plaque of Chronic peridontitis Lesion.</title>
        <authorList>
            <person name="Park S.-N."/>
            <person name="Lim Y.K."/>
            <person name="Kook J.-K."/>
        </authorList>
    </citation>
    <scope>NUCLEOTIDE SEQUENCE</scope>
    <source>
        <strain evidence="6">KCOM 3468</strain>
        <plasmid evidence="6">pVr3468</plasmid>
    </source>
</reference>
<dbReference type="Pfam" id="PF19044">
    <property type="entry name" value="P-loop_TraG"/>
    <property type="match status" value="1"/>
</dbReference>
<evidence type="ECO:0000256" key="2">
    <source>
        <dbReference type="ARBA" id="ARBA00022741"/>
    </source>
</evidence>
<dbReference type="InterPro" id="IPR043964">
    <property type="entry name" value="P-loop_TraG"/>
</dbReference>
<dbReference type="InterPro" id="IPR027417">
    <property type="entry name" value="P-loop_NTPase"/>
</dbReference>
<sequence length="830" mass="95941">MELHKQKKESNVWIKDYVPWFHIDENNIVFNTNGSFQITFSFSGMDFTNATVNDMDMFIGGLNNAIKGLPEGYTVYFELQRNIVHKFHPSKFKSSLLSFIESKREEYFNKQNFYESKTYLTLLYKPSTDMFEQMLKTLDQFDTKGLKDIKSMFGKGDTEFDEKRTKALQQQLYMYASDLQKTASLFMQMLSMFMDDIKLLNKEETLTYLHSQVSPYTQKISGNYDDFLSYYLCDSSFIGGAVPTLGDYYLGIVSIIDFPKFTSPFIMASLHNLKSEFRYVTRYITLTREESIKHLKSQEKKFVQQAKGLGTMVLDKLRGTESYDIDTQSIKDATDTIAFYENVASDNVSAGYFTGSVVLYNKNKQTLEEDIEKVLTLIHKPGFIARKEYTNIENAFYSSITGCYQYNIRSYLMKSSNFIHCSPLYTKWMGDKENAFFKEKGYQCTNALYQGVSAGNVPFYLNLHQKDIGHTLIIGPNGSGKSVLLNTIEANYFKYDNAKIFVFDKAASCKVLCKAIGGNFYNLLVDTDSLNFQPLANIGFDSNNRWNTEMQWTYNWLCDFFQKDGDKISETQKTIISDALERVALLPKDQRTMSALQVLMNDYTLKERINIMTEKGVYGNLFDNTEDKFGTGNFQVFEMEELMANKQIMATTLSYMFHKITMQLTGEYPALIVLDESWLFLDNPIFKEQIRSFLKDLRKKNAAVVMATQNLTDLKEDMINVIVENVHTRIFLPNNAATAKTVKPLYENFGLNDVEIDTIRSLQPKRDYFYSCPTGRAIFRLDLQPIEIAFYGATSKDDQLKVEQLKHLSTSDFIETWIDHKERIFNKPLM</sequence>
<dbReference type="Pfam" id="PF03135">
    <property type="entry name" value="CagE_TrbE_VirB"/>
    <property type="match status" value="1"/>
</dbReference>
<feature type="domain" description="CagE TrbE VirB component of type IV transporter system central" evidence="4">
    <location>
        <begin position="314"/>
        <end position="409"/>
    </location>
</feature>
<accession>A0AA47ABH5</accession>
<dbReference type="Proteomes" id="UP001164244">
    <property type="component" value="Plasmid pVr3468"/>
</dbReference>
<dbReference type="Gene3D" id="3.40.50.300">
    <property type="entry name" value="P-loop containing nucleotide triphosphate hydrolases"/>
    <property type="match status" value="2"/>
</dbReference>
<name>A0AA47ABH5_9FIRM</name>
<dbReference type="InterPro" id="IPR018145">
    <property type="entry name" value="CagE_TrbE_VirB_cntrl_dom"/>
</dbReference>
<evidence type="ECO:0000259" key="5">
    <source>
        <dbReference type="Pfam" id="PF19044"/>
    </source>
</evidence>
<evidence type="ECO:0008006" key="8">
    <source>
        <dbReference type="Google" id="ProtNLM"/>
    </source>
</evidence>
<comment type="similarity">
    <text evidence="1">Belongs to the TrbE/VirB4 family.</text>
</comment>
<dbReference type="SUPFAM" id="SSF52540">
    <property type="entry name" value="P-loop containing nucleoside triphosphate hydrolases"/>
    <property type="match status" value="1"/>
</dbReference>
<feature type="domain" description="TraG P-loop" evidence="5">
    <location>
        <begin position="471"/>
        <end position="623"/>
    </location>
</feature>
<organism evidence="6 7">
    <name type="scientific">Veillonella rogosae</name>
    <dbReference type="NCBI Taxonomy" id="423477"/>
    <lineage>
        <taxon>Bacteria</taxon>
        <taxon>Bacillati</taxon>
        <taxon>Bacillota</taxon>
        <taxon>Negativicutes</taxon>
        <taxon>Veillonellales</taxon>
        <taxon>Veillonellaceae</taxon>
        <taxon>Veillonella</taxon>
    </lineage>
</organism>
<evidence type="ECO:0000313" key="6">
    <source>
        <dbReference type="EMBL" id="UZG51993.1"/>
    </source>
</evidence>
<dbReference type="InterPro" id="IPR051162">
    <property type="entry name" value="T4SS_component"/>
</dbReference>